<dbReference type="CDD" id="cd00464">
    <property type="entry name" value="SK"/>
    <property type="match status" value="1"/>
</dbReference>
<dbReference type="Proteomes" id="UP000008221">
    <property type="component" value="Chromosome"/>
</dbReference>
<evidence type="ECO:0000256" key="5">
    <source>
        <dbReference type="ARBA" id="ARBA00022840"/>
    </source>
</evidence>
<keyword evidence="4 7" id="KW-0418">Kinase</keyword>
<reference evidence="8 9" key="1">
    <citation type="journal article" date="2009" name="Genome Res.">
        <title>Complete genome of the cellulolytic thermophile Acidothermus cellulolyticus 11B provides insights into its ecophysiological and evolutionary adaptations.</title>
        <authorList>
            <person name="Barabote R.D."/>
            <person name="Xie G."/>
            <person name="Leu D.H."/>
            <person name="Normand P."/>
            <person name="Necsulea A."/>
            <person name="Daubin V."/>
            <person name="Medigue C."/>
            <person name="Adney W.S."/>
            <person name="Xu X.C."/>
            <person name="Lapidus A."/>
            <person name="Parales R.E."/>
            <person name="Detter C."/>
            <person name="Pujic P."/>
            <person name="Bruce D."/>
            <person name="Lavire C."/>
            <person name="Challacombe J.F."/>
            <person name="Brettin T.S."/>
            <person name="Berry A.M."/>
        </authorList>
    </citation>
    <scope>NUCLEOTIDE SEQUENCE [LARGE SCALE GENOMIC DNA]</scope>
    <source>
        <strain evidence="9">ATCC 43068 / DSM 8971 / 11B</strain>
    </source>
</reference>
<evidence type="ECO:0000313" key="9">
    <source>
        <dbReference type="Proteomes" id="UP000008221"/>
    </source>
</evidence>
<dbReference type="EC" id="2.7.1.71" evidence="7"/>
<keyword evidence="9" id="KW-1185">Reference proteome</keyword>
<dbReference type="HOGENOM" id="CLU_057607_2_0_11"/>
<organism evidence="8 9">
    <name type="scientific">Acidothermus cellulolyticus (strain ATCC 43068 / DSM 8971 / 11B)</name>
    <dbReference type="NCBI Taxonomy" id="351607"/>
    <lineage>
        <taxon>Bacteria</taxon>
        <taxon>Bacillati</taxon>
        <taxon>Actinomycetota</taxon>
        <taxon>Actinomycetes</taxon>
        <taxon>Acidothermales</taxon>
        <taxon>Acidothermaceae</taxon>
        <taxon>Acidothermus</taxon>
    </lineage>
</organism>
<keyword evidence="7" id="KW-0479">Metal-binding</keyword>
<dbReference type="HAMAP" id="MF_00109">
    <property type="entry name" value="Shikimate_kinase"/>
    <property type="match status" value="1"/>
</dbReference>
<keyword evidence="3 7" id="KW-0547">Nucleotide-binding</keyword>
<dbReference type="GO" id="GO:0008652">
    <property type="term" value="P:amino acid biosynthetic process"/>
    <property type="evidence" value="ECO:0007669"/>
    <property type="project" value="UniProtKB-KW"/>
</dbReference>
<feature type="binding site" evidence="7">
    <location>
        <position position="136"/>
    </location>
    <ligand>
        <name>substrate</name>
    </ligand>
</feature>
<keyword evidence="5 7" id="KW-0067">ATP-binding</keyword>
<feature type="binding site" evidence="7">
    <location>
        <position position="58"/>
    </location>
    <ligand>
        <name>substrate</name>
    </ligand>
</feature>
<feature type="binding site" evidence="7">
    <location>
        <begin position="12"/>
        <end position="17"/>
    </location>
    <ligand>
        <name>ATP</name>
        <dbReference type="ChEBI" id="CHEBI:30616"/>
    </ligand>
</feature>
<comment type="pathway">
    <text evidence="7">Metabolic intermediate biosynthesis; chorismate biosynthesis; chorismate from D-erythrose 4-phosphate and phosphoenolpyruvate: step 5/7.</text>
</comment>
<feature type="binding site" evidence="7">
    <location>
        <position position="16"/>
    </location>
    <ligand>
        <name>Mg(2+)</name>
        <dbReference type="ChEBI" id="CHEBI:18420"/>
    </ligand>
</feature>
<dbReference type="InterPro" id="IPR031322">
    <property type="entry name" value="Shikimate/glucono_kinase"/>
</dbReference>
<comment type="subcellular location">
    <subcellularLocation>
        <location evidence="7">Cytoplasm</location>
    </subcellularLocation>
</comment>
<dbReference type="PANTHER" id="PTHR21087:SF16">
    <property type="entry name" value="SHIKIMATE KINASE 1, CHLOROPLASTIC"/>
    <property type="match status" value="1"/>
</dbReference>
<comment type="subunit">
    <text evidence="7">Monomer.</text>
</comment>
<dbReference type="Gene3D" id="3.40.50.300">
    <property type="entry name" value="P-loop containing nucleotide triphosphate hydrolases"/>
    <property type="match status" value="1"/>
</dbReference>
<dbReference type="Pfam" id="PF01202">
    <property type="entry name" value="SKI"/>
    <property type="match status" value="1"/>
</dbReference>
<evidence type="ECO:0000256" key="3">
    <source>
        <dbReference type="ARBA" id="ARBA00022741"/>
    </source>
</evidence>
<protein>
    <recommendedName>
        <fullName evidence="7">Shikimate kinase</fullName>
        <shortName evidence="7">SK</shortName>
        <ecNumber evidence="7">2.7.1.71</ecNumber>
    </recommendedName>
</protein>
<feature type="binding site" evidence="7">
    <location>
        <position position="118"/>
    </location>
    <ligand>
        <name>ATP</name>
        <dbReference type="ChEBI" id="CHEBI:30616"/>
    </ligand>
</feature>
<keyword evidence="6 7" id="KW-0057">Aromatic amino acid biosynthesis</keyword>
<sequence>MVERIVLVGMMGAGKSTVGRALADRLNWSYLDNDEVVAKLTGLPTRELLAQRGVAGLRAAESRAVDEVLAAPPPLVAGAAAGIVEDEAACARLRAGAYVVYLRARLETLVERVTGTDRPWLGDDPAGALRRLYAGREPRYQQLAHLVVDVDDRSADDVATAIINAAGIGVGR</sequence>
<evidence type="ECO:0000313" key="8">
    <source>
        <dbReference type="EMBL" id="ABK52711.1"/>
    </source>
</evidence>
<dbReference type="InterPro" id="IPR000623">
    <property type="entry name" value="Shikimate_kinase/TSH1"/>
</dbReference>
<dbReference type="KEGG" id="ace:Acel_0938"/>
<evidence type="ECO:0000256" key="6">
    <source>
        <dbReference type="ARBA" id="ARBA00023141"/>
    </source>
</evidence>
<dbReference type="GO" id="GO:0009423">
    <property type="term" value="P:chorismate biosynthetic process"/>
    <property type="evidence" value="ECO:0007669"/>
    <property type="project" value="UniProtKB-UniRule"/>
</dbReference>
<comment type="caution">
    <text evidence="7">Lacks conserved residue(s) required for the propagation of feature annotation.</text>
</comment>
<dbReference type="eggNOG" id="COG0703">
    <property type="taxonomic scope" value="Bacteria"/>
</dbReference>
<dbReference type="PANTHER" id="PTHR21087">
    <property type="entry name" value="SHIKIMATE KINASE"/>
    <property type="match status" value="1"/>
</dbReference>
<dbReference type="SUPFAM" id="SSF52540">
    <property type="entry name" value="P-loop containing nucleoside triphosphate hydrolases"/>
    <property type="match status" value="1"/>
</dbReference>
<evidence type="ECO:0000256" key="2">
    <source>
        <dbReference type="ARBA" id="ARBA00022679"/>
    </source>
</evidence>
<dbReference type="GO" id="GO:0004765">
    <property type="term" value="F:shikimate kinase activity"/>
    <property type="evidence" value="ECO:0007669"/>
    <property type="project" value="UniProtKB-UniRule"/>
</dbReference>
<dbReference type="STRING" id="351607.Acel_0938"/>
<keyword evidence="1 7" id="KW-0028">Amino-acid biosynthesis</keyword>
<feature type="binding site" evidence="7">
    <location>
        <position position="34"/>
    </location>
    <ligand>
        <name>substrate</name>
    </ligand>
</feature>
<comment type="cofactor">
    <cofactor evidence="7">
        <name>Mg(2+)</name>
        <dbReference type="ChEBI" id="CHEBI:18420"/>
    </cofactor>
    <text evidence="7">Binds 1 Mg(2+) ion per subunit.</text>
</comment>
<comment type="similarity">
    <text evidence="7">Belongs to the shikimate kinase family.</text>
</comment>
<dbReference type="GO" id="GO:0000287">
    <property type="term" value="F:magnesium ion binding"/>
    <property type="evidence" value="ECO:0007669"/>
    <property type="project" value="UniProtKB-UniRule"/>
</dbReference>
<evidence type="ECO:0000256" key="1">
    <source>
        <dbReference type="ARBA" id="ARBA00022605"/>
    </source>
</evidence>
<keyword evidence="7" id="KW-0460">Magnesium</keyword>
<dbReference type="GO" id="GO:0005524">
    <property type="term" value="F:ATP binding"/>
    <property type="evidence" value="ECO:0007669"/>
    <property type="project" value="UniProtKB-UniRule"/>
</dbReference>
<dbReference type="GO" id="GO:0009073">
    <property type="term" value="P:aromatic amino acid family biosynthetic process"/>
    <property type="evidence" value="ECO:0007669"/>
    <property type="project" value="UniProtKB-KW"/>
</dbReference>
<feature type="binding site" evidence="7">
    <location>
        <position position="153"/>
    </location>
    <ligand>
        <name>ATP</name>
        <dbReference type="ChEBI" id="CHEBI:30616"/>
    </ligand>
</feature>
<comment type="function">
    <text evidence="7">Catalyzes the specific phosphorylation of the 3-hydroxyl group of shikimic acid using ATP as a cosubstrate.</text>
</comment>
<dbReference type="InterPro" id="IPR027417">
    <property type="entry name" value="P-loop_NTPase"/>
</dbReference>
<name>A0LTF1_ACIC1</name>
<dbReference type="UniPathway" id="UPA00053">
    <property type="reaction ID" value="UER00088"/>
</dbReference>
<proteinExistence type="inferred from homology"/>
<dbReference type="EMBL" id="CP000481">
    <property type="protein sequence ID" value="ABK52711.1"/>
    <property type="molecule type" value="Genomic_DNA"/>
</dbReference>
<accession>A0LTF1</accession>
<keyword evidence="2 7" id="KW-0808">Transferase</keyword>
<comment type="catalytic activity">
    <reaction evidence="7">
        <text>shikimate + ATP = 3-phosphoshikimate + ADP + H(+)</text>
        <dbReference type="Rhea" id="RHEA:13121"/>
        <dbReference type="ChEBI" id="CHEBI:15378"/>
        <dbReference type="ChEBI" id="CHEBI:30616"/>
        <dbReference type="ChEBI" id="CHEBI:36208"/>
        <dbReference type="ChEBI" id="CHEBI:145989"/>
        <dbReference type="ChEBI" id="CHEBI:456216"/>
        <dbReference type="EC" id="2.7.1.71"/>
    </reaction>
</comment>
<evidence type="ECO:0000256" key="7">
    <source>
        <dbReference type="HAMAP-Rule" id="MF_00109"/>
    </source>
</evidence>
<dbReference type="AlphaFoldDB" id="A0LTF1"/>
<gene>
    <name evidence="7" type="primary">aroK</name>
    <name evidence="8" type="ordered locus">Acel_0938</name>
</gene>
<dbReference type="PRINTS" id="PR01100">
    <property type="entry name" value="SHIKIMTKNASE"/>
</dbReference>
<evidence type="ECO:0000256" key="4">
    <source>
        <dbReference type="ARBA" id="ARBA00022777"/>
    </source>
</evidence>
<dbReference type="InParanoid" id="A0LTF1"/>
<keyword evidence="7" id="KW-0963">Cytoplasm</keyword>
<dbReference type="GO" id="GO:0005829">
    <property type="term" value="C:cytosol"/>
    <property type="evidence" value="ECO:0007669"/>
    <property type="project" value="TreeGrafter"/>
</dbReference>